<dbReference type="Proteomes" id="UP001190700">
    <property type="component" value="Unassembled WGS sequence"/>
</dbReference>
<dbReference type="InterPro" id="IPR001214">
    <property type="entry name" value="SET_dom"/>
</dbReference>
<sequence>MAVETPMRFGTSVLHQVGSMTDKNVFLMPYDANGRLPAVRGPTPIMFEASEGPPQVCQLSRGIQIPLEVFRSGDERKGWGLRCLRKIHPWEFVCEYTGLVEASDPETEVQIPASEVRMETDEYVFDLNLSGGHSLADALDETEEGRAEALEESRRSGEPWMVQPSRKDALALLHAAGLTEEDGKLCFKLDAARAGNASRFVNHEPDEPNLFVQMVATPGAPNGAGSDPRSPRIALFAMREIPAMTELTFDYGAGYNSKFADGAMAKAPKRGGCA</sequence>
<proteinExistence type="predicted"/>
<dbReference type="SMART" id="SM00317">
    <property type="entry name" value="SET"/>
    <property type="match status" value="1"/>
</dbReference>
<dbReference type="GO" id="GO:0003690">
    <property type="term" value="F:double-stranded DNA binding"/>
    <property type="evidence" value="ECO:0007669"/>
    <property type="project" value="TreeGrafter"/>
</dbReference>
<evidence type="ECO:0000313" key="2">
    <source>
        <dbReference type="EMBL" id="KAK3247236.1"/>
    </source>
</evidence>
<reference evidence="2 3" key="1">
    <citation type="journal article" date="2015" name="Genome Biol. Evol.">
        <title>Comparative Genomics of a Bacterivorous Green Alga Reveals Evolutionary Causalities and Consequences of Phago-Mixotrophic Mode of Nutrition.</title>
        <authorList>
            <person name="Burns J.A."/>
            <person name="Paasch A."/>
            <person name="Narechania A."/>
            <person name="Kim E."/>
        </authorList>
    </citation>
    <scope>NUCLEOTIDE SEQUENCE [LARGE SCALE GENOMIC DNA]</scope>
    <source>
        <strain evidence="2 3">PLY_AMNH</strain>
    </source>
</reference>
<protein>
    <recommendedName>
        <fullName evidence="1">SET domain-containing protein</fullName>
    </recommendedName>
</protein>
<organism evidence="2 3">
    <name type="scientific">Cymbomonas tetramitiformis</name>
    <dbReference type="NCBI Taxonomy" id="36881"/>
    <lineage>
        <taxon>Eukaryota</taxon>
        <taxon>Viridiplantae</taxon>
        <taxon>Chlorophyta</taxon>
        <taxon>Pyramimonadophyceae</taxon>
        <taxon>Pyramimonadales</taxon>
        <taxon>Pyramimonadaceae</taxon>
        <taxon>Cymbomonas</taxon>
    </lineage>
</organism>
<dbReference type="Pfam" id="PF00856">
    <property type="entry name" value="SET"/>
    <property type="match status" value="1"/>
</dbReference>
<comment type="caution">
    <text evidence="2">The sequence shown here is derived from an EMBL/GenBank/DDBJ whole genome shotgun (WGS) entry which is preliminary data.</text>
</comment>
<evidence type="ECO:0000259" key="1">
    <source>
        <dbReference type="PROSITE" id="PS50280"/>
    </source>
</evidence>
<feature type="domain" description="SET" evidence="1">
    <location>
        <begin position="65"/>
        <end position="252"/>
    </location>
</feature>
<keyword evidence="3" id="KW-1185">Reference proteome</keyword>
<name>A0AAE0F061_9CHLO</name>
<dbReference type="InterPro" id="IPR046341">
    <property type="entry name" value="SET_dom_sf"/>
</dbReference>
<dbReference type="PANTHER" id="PTHR45660:SF13">
    <property type="entry name" value="HISTONE-LYSINE N-METHYLTRANSFERASE SETMAR"/>
    <property type="match status" value="1"/>
</dbReference>
<accession>A0AAE0F061</accession>
<dbReference type="EMBL" id="LGRX02029129">
    <property type="protein sequence ID" value="KAK3247236.1"/>
    <property type="molecule type" value="Genomic_DNA"/>
</dbReference>
<dbReference type="PANTHER" id="PTHR45660">
    <property type="entry name" value="HISTONE-LYSINE N-METHYLTRANSFERASE SETMAR"/>
    <property type="match status" value="1"/>
</dbReference>
<evidence type="ECO:0000313" key="3">
    <source>
        <dbReference type="Proteomes" id="UP001190700"/>
    </source>
</evidence>
<dbReference type="GO" id="GO:0042054">
    <property type="term" value="F:histone methyltransferase activity"/>
    <property type="evidence" value="ECO:0007669"/>
    <property type="project" value="TreeGrafter"/>
</dbReference>
<dbReference type="AlphaFoldDB" id="A0AAE0F061"/>
<gene>
    <name evidence="2" type="ORF">CYMTET_43264</name>
</gene>
<dbReference type="SUPFAM" id="SSF82199">
    <property type="entry name" value="SET domain"/>
    <property type="match status" value="1"/>
</dbReference>
<dbReference type="PROSITE" id="PS50280">
    <property type="entry name" value="SET"/>
    <property type="match status" value="1"/>
</dbReference>
<dbReference type="Gene3D" id="2.170.270.10">
    <property type="entry name" value="SET domain"/>
    <property type="match status" value="1"/>
</dbReference>
<dbReference type="InterPro" id="IPR051357">
    <property type="entry name" value="H3K9_HMTase_SUVAR3-9"/>
</dbReference>